<feature type="domain" description="3-deoxy-D-manno-octulosonic-acid transferase N-terminal" evidence="9">
    <location>
        <begin position="47"/>
        <end position="208"/>
    </location>
</feature>
<keyword evidence="8" id="KW-1003">Cell membrane</keyword>
<name>A0A2P8DBI4_9BACT</name>
<comment type="similarity">
    <text evidence="8">Belongs to the glycosyltransferase group 1 family.</text>
</comment>
<sequence>MYLLLYNLGLLLYSLALRMAAPFNPKARKFITGRQAIFSKAAAALAGEKRERIWMHCASLGEFEQGRPLLEQIRAAHPEVCIILTFFSPSGYEVQKNYAGADHVFYLPLDHAAHARRFIAILQPACALFVKYEFWYHYLKTLSRKGIPTILFSAIFQERHPFFKWYGSLYRSMLACYDRIFVQDEASLSLLAGIGIKTAAIAGDTRFDRAAKILETPRTYSQVAALKGDSRLIVAGSTWTEDEQLLQQALSQLPAGYKLLIVPHEVDPGHITAIRSLFGHIAGLWEDPDIAEKSVGIVNSVGQLSYLYRYADVVWVGGGFTKSGIHNIIEPAVYGLPVLFGPNYSRYREAVDMIARQAAQSTANAAGLIACMYDEQRLTALGAHARQYVQEQLGATATIMAYLEERYCFTRERKL</sequence>
<evidence type="ECO:0000313" key="10">
    <source>
        <dbReference type="EMBL" id="PSK94572.1"/>
    </source>
</evidence>
<keyword evidence="8" id="KW-0472">Membrane</keyword>
<gene>
    <name evidence="10" type="ORF">B0I18_101728</name>
</gene>
<dbReference type="Pfam" id="PF04413">
    <property type="entry name" value="Glycos_transf_N"/>
    <property type="match status" value="1"/>
</dbReference>
<keyword evidence="4 8" id="KW-0808">Transferase</keyword>
<dbReference type="InterPro" id="IPR039901">
    <property type="entry name" value="Kdotransferase"/>
</dbReference>
<evidence type="ECO:0000256" key="3">
    <source>
        <dbReference type="ARBA" id="ARBA00019077"/>
    </source>
</evidence>
<dbReference type="GO" id="GO:0005886">
    <property type="term" value="C:plasma membrane"/>
    <property type="evidence" value="ECO:0007669"/>
    <property type="project" value="UniProtKB-SubCell"/>
</dbReference>
<comment type="function">
    <text evidence="8">Involved in lipopolysaccharide (LPS) biosynthesis. Catalyzes the transfer of 3-deoxy-D-manno-octulosonate (Kdo) residue(s) from CMP-Kdo to lipid IV(A), the tetraacyldisaccharide-1,4'-bisphosphate precursor of lipid A.</text>
</comment>
<evidence type="ECO:0000313" key="11">
    <source>
        <dbReference type="Proteomes" id="UP000240572"/>
    </source>
</evidence>
<feature type="active site" description="Proton acceptor" evidence="7">
    <location>
        <position position="62"/>
    </location>
</feature>
<comment type="pathway">
    <text evidence="1 8">Bacterial outer membrane biogenesis; LPS core biosynthesis.</text>
</comment>
<protein>
    <recommendedName>
        <fullName evidence="3 8">3-deoxy-D-manno-octulosonic acid transferase</fullName>
        <shortName evidence="8">Kdo transferase</shortName>
        <ecNumber evidence="2 8">2.4.99.12</ecNumber>
    </recommendedName>
    <alternativeName>
        <fullName evidence="5 8">Lipid IV(A) 3-deoxy-D-manno-octulosonic acid transferase</fullName>
    </alternativeName>
</protein>
<dbReference type="UniPathway" id="UPA00958"/>
<reference evidence="10 11" key="1">
    <citation type="submission" date="2018-03" db="EMBL/GenBank/DDBJ databases">
        <title>Genomic Encyclopedia of Type Strains, Phase III (KMG-III): the genomes of soil and plant-associated and newly described type strains.</title>
        <authorList>
            <person name="Whitman W."/>
        </authorList>
    </citation>
    <scope>NUCLEOTIDE SEQUENCE [LARGE SCALE GENOMIC DNA]</scope>
    <source>
        <strain evidence="10 11">CGMCC 1.12700</strain>
    </source>
</reference>
<evidence type="ECO:0000256" key="4">
    <source>
        <dbReference type="ARBA" id="ARBA00022679"/>
    </source>
</evidence>
<evidence type="ECO:0000256" key="5">
    <source>
        <dbReference type="ARBA" id="ARBA00031445"/>
    </source>
</evidence>
<dbReference type="GO" id="GO:0009244">
    <property type="term" value="P:lipopolysaccharide core region biosynthetic process"/>
    <property type="evidence" value="ECO:0007669"/>
    <property type="project" value="UniProtKB-UniRule"/>
</dbReference>
<dbReference type="InterPro" id="IPR038107">
    <property type="entry name" value="Glycos_transf_N_sf"/>
</dbReference>
<comment type="catalytic activity">
    <reaction evidence="6 8">
        <text>lipid IVA (E. coli) + CMP-3-deoxy-beta-D-manno-octulosonate = alpha-Kdo-(2-&gt;6)-lipid IVA (E. coli) + CMP + H(+)</text>
        <dbReference type="Rhea" id="RHEA:28066"/>
        <dbReference type="ChEBI" id="CHEBI:15378"/>
        <dbReference type="ChEBI" id="CHEBI:58603"/>
        <dbReference type="ChEBI" id="CHEBI:60364"/>
        <dbReference type="ChEBI" id="CHEBI:60377"/>
        <dbReference type="ChEBI" id="CHEBI:85987"/>
        <dbReference type="EC" id="2.4.99.12"/>
    </reaction>
</comment>
<organism evidence="10 11">
    <name type="scientific">Taibaiella chishuiensis</name>
    <dbReference type="NCBI Taxonomy" id="1434707"/>
    <lineage>
        <taxon>Bacteria</taxon>
        <taxon>Pseudomonadati</taxon>
        <taxon>Bacteroidota</taxon>
        <taxon>Chitinophagia</taxon>
        <taxon>Chitinophagales</taxon>
        <taxon>Chitinophagaceae</taxon>
        <taxon>Taibaiella</taxon>
    </lineage>
</organism>
<comment type="subcellular location">
    <subcellularLocation>
        <location evidence="8">Cell membrane</location>
    </subcellularLocation>
</comment>
<dbReference type="EMBL" id="PYGD01000001">
    <property type="protein sequence ID" value="PSK94572.1"/>
    <property type="molecule type" value="Genomic_DNA"/>
</dbReference>
<evidence type="ECO:0000256" key="8">
    <source>
        <dbReference type="RuleBase" id="RU365103"/>
    </source>
</evidence>
<dbReference type="EC" id="2.4.99.12" evidence="2 8"/>
<proteinExistence type="inferred from homology"/>
<accession>A0A2P8DBI4</accession>
<dbReference type="AlphaFoldDB" id="A0A2P8DBI4"/>
<dbReference type="PANTHER" id="PTHR42755">
    <property type="entry name" value="3-DEOXY-MANNO-OCTULOSONATE CYTIDYLYLTRANSFERASE"/>
    <property type="match status" value="1"/>
</dbReference>
<dbReference type="SUPFAM" id="SSF53756">
    <property type="entry name" value="UDP-Glycosyltransferase/glycogen phosphorylase"/>
    <property type="match status" value="1"/>
</dbReference>
<dbReference type="RefSeq" id="WP_181358324.1">
    <property type="nucleotide sequence ID" value="NZ_PYGD01000001.1"/>
</dbReference>
<dbReference type="GO" id="GO:0009245">
    <property type="term" value="P:lipid A biosynthetic process"/>
    <property type="evidence" value="ECO:0007669"/>
    <property type="project" value="TreeGrafter"/>
</dbReference>
<evidence type="ECO:0000256" key="6">
    <source>
        <dbReference type="ARBA" id="ARBA00049183"/>
    </source>
</evidence>
<dbReference type="Proteomes" id="UP000240572">
    <property type="component" value="Unassembled WGS sequence"/>
</dbReference>
<dbReference type="Gene3D" id="3.40.50.11720">
    <property type="entry name" value="3-Deoxy-D-manno-octulosonic-acid transferase, N-terminal domain"/>
    <property type="match status" value="1"/>
</dbReference>
<dbReference type="Gene3D" id="3.40.50.2000">
    <property type="entry name" value="Glycogen Phosphorylase B"/>
    <property type="match status" value="1"/>
</dbReference>
<dbReference type="InterPro" id="IPR007507">
    <property type="entry name" value="Glycos_transf_N"/>
</dbReference>
<comment type="caution">
    <text evidence="10">The sequence shown here is derived from an EMBL/GenBank/DDBJ whole genome shotgun (WGS) entry which is preliminary data.</text>
</comment>
<evidence type="ECO:0000256" key="7">
    <source>
        <dbReference type="PIRSR" id="PIRSR639901-1"/>
    </source>
</evidence>
<evidence type="ECO:0000256" key="1">
    <source>
        <dbReference type="ARBA" id="ARBA00004713"/>
    </source>
</evidence>
<dbReference type="PANTHER" id="PTHR42755:SF1">
    <property type="entry name" value="3-DEOXY-D-MANNO-OCTULOSONIC ACID TRANSFERASE, MITOCHONDRIAL-RELATED"/>
    <property type="match status" value="1"/>
</dbReference>
<evidence type="ECO:0000259" key="9">
    <source>
        <dbReference type="Pfam" id="PF04413"/>
    </source>
</evidence>
<keyword evidence="11" id="KW-1185">Reference proteome</keyword>
<keyword evidence="8" id="KW-0448">Lipopolysaccharide biosynthesis</keyword>
<dbReference type="GO" id="GO:0043842">
    <property type="term" value="F:Kdo transferase activity"/>
    <property type="evidence" value="ECO:0007669"/>
    <property type="project" value="UniProtKB-EC"/>
</dbReference>
<evidence type="ECO:0000256" key="2">
    <source>
        <dbReference type="ARBA" id="ARBA00012621"/>
    </source>
</evidence>